<accession>A0A8S5LWX3</accession>
<protein>
    <submittedName>
        <fullName evidence="2">Uncharacterized protein</fullName>
    </submittedName>
</protein>
<keyword evidence="1" id="KW-1133">Transmembrane helix</keyword>
<evidence type="ECO:0000313" key="2">
    <source>
        <dbReference type="EMBL" id="DAD74408.1"/>
    </source>
</evidence>
<sequence length="196" mass="20833">MVEVEKEYASKGVAGAGLGTGIAGLALGVLNAMGGIGALALGNRGTMPGPGGCSENMPVSRYDLEREQQLAAKDSEIALLKANTYNDQKNLQVYAYIDAQLKEIRKTLCDQAVHNQRTEDSFTLARQDIATVKSDLTREIQIEAERRCCGDNSIVTYANATFYPKMVADVTTGTATTAQSLYNPLPKCGGGCCNGN</sequence>
<keyword evidence="1" id="KW-0472">Membrane</keyword>
<organism evidence="2">
    <name type="scientific">Siphoviridae sp. ct3pR10</name>
    <dbReference type="NCBI Taxonomy" id="2826284"/>
    <lineage>
        <taxon>Viruses</taxon>
        <taxon>Duplodnaviria</taxon>
        <taxon>Heunggongvirae</taxon>
        <taxon>Uroviricota</taxon>
        <taxon>Caudoviricetes</taxon>
    </lineage>
</organism>
<dbReference type="EMBL" id="BK014759">
    <property type="protein sequence ID" value="DAD74408.1"/>
    <property type="molecule type" value="Genomic_DNA"/>
</dbReference>
<evidence type="ECO:0000256" key="1">
    <source>
        <dbReference type="SAM" id="Phobius"/>
    </source>
</evidence>
<keyword evidence="1" id="KW-0812">Transmembrane</keyword>
<name>A0A8S5LWX3_9CAUD</name>
<feature type="transmembrane region" description="Helical" evidence="1">
    <location>
        <begin position="20"/>
        <end position="41"/>
    </location>
</feature>
<reference evidence="2" key="1">
    <citation type="journal article" date="2021" name="Proc. Natl. Acad. Sci. U.S.A.">
        <title>A Catalog of Tens of Thousands of Viruses from Human Metagenomes Reveals Hidden Associations with Chronic Diseases.</title>
        <authorList>
            <person name="Tisza M.J."/>
            <person name="Buck C.B."/>
        </authorList>
    </citation>
    <scope>NUCLEOTIDE SEQUENCE</scope>
    <source>
        <strain evidence="2">Ct3pR10</strain>
    </source>
</reference>
<proteinExistence type="predicted"/>